<protein>
    <submittedName>
        <fullName evidence="1">Uncharacterized protein</fullName>
    </submittedName>
</protein>
<dbReference type="OrthoDB" id="595236at2"/>
<dbReference type="RefSeq" id="WP_128467223.1">
    <property type="nucleotide sequence ID" value="NZ_CP035108.1"/>
</dbReference>
<dbReference type="Proteomes" id="UP000287502">
    <property type="component" value="Chromosome"/>
</dbReference>
<keyword evidence="2" id="KW-1185">Reference proteome</keyword>
<gene>
    <name evidence="1" type="ORF">EP073_11145</name>
</gene>
<sequence length="59" mass="6606">MSYSETAGVLKLDDSLKIGAGAERACYVHPLDPRLCVKVRYVDRTNSRRTRLITHITAS</sequence>
<proteinExistence type="predicted"/>
<dbReference type="KEGG" id="gtl:EP073_11145"/>
<accession>A0A410K0Z4</accession>
<evidence type="ECO:0000313" key="1">
    <source>
        <dbReference type="EMBL" id="QAR33938.1"/>
    </source>
</evidence>
<dbReference type="EMBL" id="CP035108">
    <property type="protein sequence ID" value="QAR33938.1"/>
    <property type="molecule type" value="Genomic_DNA"/>
</dbReference>
<organism evidence="1 2">
    <name type="scientific">Geovibrio thiophilus</name>
    <dbReference type="NCBI Taxonomy" id="139438"/>
    <lineage>
        <taxon>Bacteria</taxon>
        <taxon>Pseudomonadati</taxon>
        <taxon>Deferribacterota</taxon>
        <taxon>Deferribacteres</taxon>
        <taxon>Deferribacterales</taxon>
        <taxon>Geovibrionaceae</taxon>
        <taxon>Geovibrio</taxon>
    </lineage>
</organism>
<evidence type="ECO:0000313" key="2">
    <source>
        <dbReference type="Proteomes" id="UP000287502"/>
    </source>
</evidence>
<name>A0A410K0Z4_9BACT</name>
<dbReference type="AlphaFoldDB" id="A0A410K0Z4"/>
<reference evidence="1 2" key="1">
    <citation type="submission" date="2019-01" db="EMBL/GenBank/DDBJ databases">
        <title>Geovibrio thiophilus DSM 11263, complete genome.</title>
        <authorList>
            <person name="Spring S."/>
            <person name="Bunk B."/>
            <person name="Sproer C."/>
        </authorList>
    </citation>
    <scope>NUCLEOTIDE SEQUENCE [LARGE SCALE GENOMIC DNA]</scope>
    <source>
        <strain evidence="1 2">DSM 11263</strain>
    </source>
</reference>